<dbReference type="OrthoDB" id="9811423at2"/>
<dbReference type="Pfam" id="PF06945">
    <property type="entry name" value="DUF1289"/>
    <property type="match status" value="1"/>
</dbReference>
<reference evidence="2" key="1">
    <citation type="submission" date="2016-10" db="EMBL/GenBank/DDBJ databases">
        <authorList>
            <person name="Varghese N."/>
            <person name="Submissions S."/>
        </authorList>
    </citation>
    <scope>NUCLEOTIDE SEQUENCE [LARGE SCALE GENOMIC DNA]</scope>
    <source>
        <strain evidence="2">CGMCC 1.9127</strain>
    </source>
</reference>
<evidence type="ECO:0000313" key="2">
    <source>
        <dbReference type="Proteomes" id="UP000199297"/>
    </source>
</evidence>
<name>A0A1H7T7P2_9GAMM</name>
<dbReference type="PANTHER" id="PTHR35175:SF2">
    <property type="entry name" value="DUF1289 DOMAIN-CONTAINING PROTEIN"/>
    <property type="match status" value="1"/>
</dbReference>
<keyword evidence="2" id="KW-1185">Reference proteome</keyword>
<organism evidence="1 2">
    <name type="scientific">Colwellia chukchiensis</name>
    <dbReference type="NCBI Taxonomy" id="641665"/>
    <lineage>
        <taxon>Bacteria</taxon>
        <taxon>Pseudomonadati</taxon>
        <taxon>Pseudomonadota</taxon>
        <taxon>Gammaproteobacteria</taxon>
        <taxon>Alteromonadales</taxon>
        <taxon>Colwelliaceae</taxon>
        <taxon>Colwellia</taxon>
    </lineage>
</organism>
<protein>
    <submittedName>
        <fullName evidence="1">Predicted Fe-S protein YdhL, DUF1289 family</fullName>
    </submittedName>
</protein>
<dbReference type="PANTHER" id="PTHR35175">
    <property type="entry name" value="DUF1289 DOMAIN-CONTAINING PROTEIN"/>
    <property type="match status" value="1"/>
</dbReference>
<evidence type="ECO:0000313" key="1">
    <source>
        <dbReference type="EMBL" id="SEL80922.1"/>
    </source>
</evidence>
<sequence>MKAYKPQLTAKRSQVASPCVRNCCLNERDICLGCFRSLDEIMAWQKLEDSAKQKVLDLCRQRQQQARPME</sequence>
<dbReference type="InterPro" id="IPR010710">
    <property type="entry name" value="DUF1289"/>
</dbReference>
<dbReference type="RefSeq" id="WP_085283933.1">
    <property type="nucleotide sequence ID" value="NZ_FOBI01000023.1"/>
</dbReference>
<dbReference type="AlphaFoldDB" id="A0A1H7T7P2"/>
<dbReference type="Proteomes" id="UP000199297">
    <property type="component" value="Unassembled WGS sequence"/>
</dbReference>
<dbReference type="EMBL" id="FOBI01000023">
    <property type="protein sequence ID" value="SEL80922.1"/>
    <property type="molecule type" value="Genomic_DNA"/>
</dbReference>
<accession>A0A1H7T7P2</accession>
<proteinExistence type="predicted"/>
<gene>
    <name evidence="1" type="ORF">SAMN05216262_12332</name>
</gene>
<dbReference type="STRING" id="641665.GCA_002104455_02289"/>